<dbReference type="EMBL" id="SRIB01000005">
    <property type="protein sequence ID" value="TFZ40366.1"/>
    <property type="molecule type" value="Genomic_DNA"/>
</dbReference>
<dbReference type="PANTHER" id="PTHR39450:SF1">
    <property type="entry name" value="DUF1667 DOMAIN-CONTAINING PROTEIN"/>
    <property type="match status" value="1"/>
</dbReference>
<dbReference type="PANTHER" id="PTHR39450">
    <property type="entry name" value="MOLYBDOPTERIN OXIDOREDUCTASE, 4FE-4S CLUSTER-BINDING SUBUNIT"/>
    <property type="match status" value="1"/>
</dbReference>
<proteinExistence type="predicted"/>
<comment type="caution">
    <text evidence="1">The sequence shown here is derived from an EMBL/GenBank/DDBJ whole genome shotgun (WGS) entry which is preliminary data.</text>
</comment>
<name>A0A4Z0D675_9FIRM</name>
<dbReference type="OrthoDB" id="9811531at2"/>
<evidence type="ECO:0000313" key="1">
    <source>
        <dbReference type="EMBL" id="TFZ40366.1"/>
    </source>
</evidence>
<dbReference type="RefSeq" id="WP_135270884.1">
    <property type="nucleotide sequence ID" value="NZ_SRIB01000005.1"/>
</dbReference>
<sequence length="117" mass="12900">MNKLFSCQGCKNNCTIEITKDDEHIKYNGYKCSKGLSYAKLNSAEESKIVTARAILTNGKMSKIPVRTTRAIPSYLIADVIKLIENTKVEAPVEKGTIVIKNVLNTGADVIAQRRVV</sequence>
<evidence type="ECO:0000313" key="2">
    <source>
        <dbReference type="Proteomes" id="UP000298381"/>
    </source>
</evidence>
<dbReference type="InterPro" id="IPR036593">
    <property type="entry name" value="CPE0013-like_sf"/>
</dbReference>
<dbReference type="Proteomes" id="UP000298381">
    <property type="component" value="Unassembled WGS sequence"/>
</dbReference>
<reference evidence="1 2" key="1">
    <citation type="submission" date="2019-03" db="EMBL/GenBank/DDBJ databases">
        <title>Draft genome sequence data and analysis of a Fermenting Bacterium, Soehngenia longevitae strain 1933PT, isolated from petroleum reservoir in Azerbaijan.</title>
        <authorList>
            <person name="Grouzdev D.S."/>
            <person name="Bidzhieva S.K."/>
            <person name="Sokolova D.S."/>
            <person name="Tourova T.P."/>
            <person name="Poltaraus A.B."/>
            <person name="Nazina T.N."/>
        </authorList>
    </citation>
    <scope>NUCLEOTIDE SEQUENCE [LARGE SCALE GENOMIC DNA]</scope>
    <source>
        <strain evidence="1 2">1933P</strain>
    </source>
</reference>
<organism evidence="1 2">
    <name type="scientific">Soehngenia longivitae</name>
    <dbReference type="NCBI Taxonomy" id="2562294"/>
    <lineage>
        <taxon>Bacteria</taxon>
        <taxon>Bacillati</taxon>
        <taxon>Bacillota</taxon>
        <taxon>Tissierellia</taxon>
        <taxon>Tissierellales</taxon>
        <taxon>Tissierellaceae</taxon>
        <taxon>Soehngenia</taxon>
    </lineage>
</organism>
<dbReference type="Pfam" id="PF07892">
    <property type="entry name" value="DUF1667"/>
    <property type="match status" value="1"/>
</dbReference>
<protein>
    <submittedName>
        <fullName evidence="1">DUF1667 domain-containing protein</fullName>
    </submittedName>
</protein>
<dbReference type="InterPro" id="IPR012460">
    <property type="entry name" value="DUF1667"/>
</dbReference>
<dbReference type="AlphaFoldDB" id="A0A4Z0D675"/>
<dbReference type="SUPFAM" id="SSF160148">
    <property type="entry name" value="CPE0013-like"/>
    <property type="match status" value="1"/>
</dbReference>
<gene>
    <name evidence="1" type="ORF">E4100_04665</name>
</gene>
<accession>A0A4Z0D675</accession>
<keyword evidence="2" id="KW-1185">Reference proteome</keyword>
<dbReference type="Gene3D" id="3.10.530.10">
    <property type="entry name" value="CPE0013-like"/>
    <property type="match status" value="1"/>
</dbReference>